<dbReference type="PANTHER" id="PTHR44591">
    <property type="entry name" value="STRESS RESPONSE REGULATOR PROTEIN 1"/>
    <property type="match status" value="1"/>
</dbReference>
<evidence type="ECO:0000256" key="2">
    <source>
        <dbReference type="PROSITE-ProRule" id="PRU00169"/>
    </source>
</evidence>
<dbReference type="RefSeq" id="WP_255904122.1">
    <property type="nucleotide sequence ID" value="NZ_JAFMZO010000004.1"/>
</dbReference>
<evidence type="ECO:0000256" key="1">
    <source>
        <dbReference type="ARBA" id="ARBA00022553"/>
    </source>
</evidence>
<dbReference type="CDD" id="cd00156">
    <property type="entry name" value="REC"/>
    <property type="match status" value="1"/>
</dbReference>
<dbReference type="PROSITE" id="PS50110">
    <property type="entry name" value="RESPONSE_REGULATORY"/>
    <property type="match status" value="1"/>
</dbReference>
<keyword evidence="1 2" id="KW-0597">Phosphoprotein</keyword>
<dbReference type="SUPFAM" id="SSF52172">
    <property type="entry name" value="CheY-like"/>
    <property type="match status" value="1"/>
</dbReference>
<proteinExistence type="predicted"/>
<comment type="caution">
    <text evidence="4">The sequence shown here is derived from an EMBL/GenBank/DDBJ whole genome shotgun (WGS) entry which is preliminary data.</text>
</comment>
<dbReference type="InterPro" id="IPR001789">
    <property type="entry name" value="Sig_transdc_resp-reg_receiver"/>
</dbReference>
<evidence type="ECO:0000259" key="3">
    <source>
        <dbReference type="PROSITE" id="PS50110"/>
    </source>
</evidence>
<dbReference type="InterPro" id="IPR011006">
    <property type="entry name" value="CheY-like_superfamily"/>
</dbReference>
<evidence type="ECO:0000313" key="5">
    <source>
        <dbReference type="Proteomes" id="UP001597387"/>
    </source>
</evidence>
<dbReference type="PANTHER" id="PTHR44591:SF3">
    <property type="entry name" value="RESPONSE REGULATORY DOMAIN-CONTAINING PROTEIN"/>
    <property type="match status" value="1"/>
</dbReference>
<name>A0ABW4ZR60_9SPHI</name>
<keyword evidence="5" id="KW-1185">Reference proteome</keyword>
<feature type="domain" description="Response regulatory" evidence="3">
    <location>
        <begin position="14"/>
        <end position="129"/>
    </location>
</feature>
<gene>
    <name evidence="4" type="ORF">ACFSJU_18045</name>
</gene>
<accession>A0ABW4ZR60</accession>
<feature type="modified residue" description="4-aspartylphosphate" evidence="2">
    <location>
        <position position="63"/>
    </location>
</feature>
<organism evidence="4 5">
    <name type="scientific">Paradesertivirga mongoliensis</name>
    <dbReference type="NCBI Taxonomy" id="2100740"/>
    <lineage>
        <taxon>Bacteria</taxon>
        <taxon>Pseudomonadati</taxon>
        <taxon>Bacteroidota</taxon>
        <taxon>Sphingobacteriia</taxon>
        <taxon>Sphingobacteriales</taxon>
        <taxon>Sphingobacteriaceae</taxon>
        <taxon>Paradesertivirga</taxon>
    </lineage>
</organism>
<dbReference type="EMBL" id="JBHUHZ010000003">
    <property type="protein sequence ID" value="MFD2164316.1"/>
    <property type="molecule type" value="Genomic_DNA"/>
</dbReference>
<evidence type="ECO:0000313" key="4">
    <source>
        <dbReference type="EMBL" id="MFD2164316.1"/>
    </source>
</evidence>
<sequence length="131" mass="14803">MKHTYDVETMKQRRIFVIEDDDIVRDTVELLLRYKGYQVITSATGQDVLEGIEEFKPDLILTDIFLGELDGREICQCVKSNPKTNHIPIIIMSGAASEIYNTIAGVGANDVVLKPFDEQTLMSRVQRQLTA</sequence>
<dbReference type="Proteomes" id="UP001597387">
    <property type="component" value="Unassembled WGS sequence"/>
</dbReference>
<dbReference type="Pfam" id="PF00072">
    <property type="entry name" value="Response_reg"/>
    <property type="match status" value="1"/>
</dbReference>
<protein>
    <submittedName>
        <fullName evidence="4">PleD family two-component system response regulator</fullName>
    </submittedName>
</protein>
<reference evidence="5" key="1">
    <citation type="journal article" date="2019" name="Int. J. Syst. Evol. Microbiol.">
        <title>The Global Catalogue of Microorganisms (GCM) 10K type strain sequencing project: providing services to taxonomists for standard genome sequencing and annotation.</title>
        <authorList>
            <consortium name="The Broad Institute Genomics Platform"/>
            <consortium name="The Broad Institute Genome Sequencing Center for Infectious Disease"/>
            <person name="Wu L."/>
            <person name="Ma J."/>
        </authorList>
    </citation>
    <scope>NUCLEOTIDE SEQUENCE [LARGE SCALE GENOMIC DNA]</scope>
    <source>
        <strain evidence="5">KCTC 42217</strain>
    </source>
</reference>
<dbReference type="InterPro" id="IPR050595">
    <property type="entry name" value="Bact_response_regulator"/>
</dbReference>
<dbReference type="SMART" id="SM00448">
    <property type="entry name" value="REC"/>
    <property type="match status" value="1"/>
</dbReference>
<dbReference type="Gene3D" id="3.40.50.2300">
    <property type="match status" value="1"/>
</dbReference>